<reference evidence="1" key="1">
    <citation type="journal article" date="2017" name="MSphere">
        <title>Novel beta-lactamase blaARL in Staphylococcus arlettae.</title>
        <authorList>
            <person name="Andreis S.N."/>
            <person name="Perreten V."/>
            <person name="Schwendener S."/>
        </authorList>
    </citation>
    <scope>NUCLEOTIDE SEQUENCE</scope>
    <source>
        <strain evidence="1">SAN1670</strain>
    </source>
</reference>
<sequence length="56" mass="6527">MFVGGTFTINRISSIFKVTIDQRAVQLCVSLFYIVRIFNSLSTLKRMLSKRKQTLR</sequence>
<dbReference type="EMBL" id="KY363215">
    <property type="protein sequence ID" value="APY23824.1"/>
    <property type="molecule type" value="Genomic_DNA"/>
</dbReference>
<accession>A0A1W5QH24</accession>
<protein>
    <submittedName>
        <fullName evidence="1">Uncharacterized protein</fullName>
    </submittedName>
</protein>
<proteinExistence type="predicted"/>
<dbReference type="AlphaFoldDB" id="A0A1W5QH24"/>
<name>A0A1W5QH24_9STAP</name>
<organism evidence="1">
    <name type="scientific">Staphylococcus arlettae</name>
    <dbReference type="NCBI Taxonomy" id="29378"/>
    <lineage>
        <taxon>Bacteria</taxon>
        <taxon>Bacillati</taxon>
        <taxon>Bacillota</taxon>
        <taxon>Bacilli</taxon>
        <taxon>Bacillales</taxon>
        <taxon>Staphylococcaceae</taxon>
        <taxon>Staphylococcus</taxon>
    </lineage>
</organism>
<evidence type="ECO:0000313" key="1">
    <source>
        <dbReference type="EMBL" id="APY23824.1"/>
    </source>
</evidence>